<name>A0A4Q1DDF8_9BACT</name>
<dbReference type="Gene3D" id="1.10.260.40">
    <property type="entry name" value="lambda repressor-like DNA-binding domains"/>
    <property type="match status" value="1"/>
</dbReference>
<dbReference type="PANTHER" id="PTHR30146:SF109">
    <property type="entry name" value="HTH-TYPE TRANSCRIPTIONAL REGULATOR GALS"/>
    <property type="match status" value="1"/>
</dbReference>
<dbReference type="GO" id="GO:0000976">
    <property type="term" value="F:transcription cis-regulatory region binding"/>
    <property type="evidence" value="ECO:0007669"/>
    <property type="project" value="TreeGrafter"/>
</dbReference>
<dbReference type="CDD" id="cd06267">
    <property type="entry name" value="PBP1_LacI_sugar_binding-like"/>
    <property type="match status" value="1"/>
</dbReference>
<dbReference type="CDD" id="cd01392">
    <property type="entry name" value="HTH_LacI"/>
    <property type="match status" value="1"/>
</dbReference>
<dbReference type="GO" id="GO:0003700">
    <property type="term" value="F:DNA-binding transcription factor activity"/>
    <property type="evidence" value="ECO:0007669"/>
    <property type="project" value="TreeGrafter"/>
</dbReference>
<dbReference type="SUPFAM" id="SSF53822">
    <property type="entry name" value="Periplasmic binding protein-like I"/>
    <property type="match status" value="1"/>
</dbReference>
<gene>
    <name evidence="5" type="ORF">ESB13_07285</name>
</gene>
<accession>A0A4Q1DDF8</accession>
<comment type="caution">
    <text evidence="5">The sequence shown here is derived from an EMBL/GenBank/DDBJ whole genome shotgun (WGS) entry which is preliminary data.</text>
</comment>
<dbReference type="Pfam" id="PF00532">
    <property type="entry name" value="Peripla_BP_1"/>
    <property type="match status" value="1"/>
</dbReference>
<organism evidence="5 6">
    <name type="scientific">Filimonas effusa</name>
    <dbReference type="NCBI Taxonomy" id="2508721"/>
    <lineage>
        <taxon>Bacteria</taxon>
        <taxon>Pseudomonadati</taxon>
        <taxon>Bacteroidota</taxon>
        <taxon>Chitinophagia</taxon>
        <taxon>Chitinophagales</taxon>
        <taxon>Chitinophagaceae</taxon>
        <taxon>Filimonas</taxon>
    </lineage>
</organism>
<dbReference type="Pfam" id="PF00356">
    <property type="entry name" value="LacI"/>
    <property type="match status" value="1"/>
</dbReference>
<evidence type="ECO:0000313" key="6">
    <source>
        <dbReference type="Proteomes" id="UP000290545"/>
    </source>
</evidence>
<evidence type="ECO:0000259" key="4">
    <source>
        <dbReference type="PROSITE" id="PS50932"/>
    </source>
</evidence>
<dbReference type="InterPro" id="IPR001761">
    <property type="entry name" value="Peripla_BP/Lac1_sug-bd_dom"/>
</dbReference>
<feature type="domain" description="HTH lacI-type" evidence="4">
    <location>
        <begin position="6"/>
        <end position="60"/>
    </location>
</feature>
<evidence type="ECO:0000256" key="2">
    <source>
        <dbReference type="ARBA" id="ARBA00023125"/>
    </source>
</evidence>
<keyword evidence="1" id="KW-0805">Transcription regulation</keyword>
<keyword evidence="6" id="KW-1185">Reference proteome</keyword>
<evidence type="ECO:0000256" key="3">
    <source>
        <dbReference type="ARBA" id="ARBA00023163"/>
    </source>
</evidence>
<protein>
    <submittedName>
        <fullName evidence="5">LacI family transcriptional regulator</fullName>
    </submittedName>
</protein>
<dbReference type="InterPro" id="IPR000843">
    <property type="entry name" value="HTH_LacI"/>
</dbReference>
<proteinExistence type="predicted"/>
<sequence>MMKNQVTIYDIARHLNISKSTVSRALTGSPNISSDTRRNVLEMAEKMDYQRNILSINLIEKKTHTIGVLIPEFTSSFYPQVTVGIQQEAARLGYNVMISFSNNSYETEVHHSQMLLSSQVDGLLVAPSKETQNFEHIKKFIRRGIPVVFLNGGSDEMIAPKVIVNDYDAAFSLVAHLIKSGKRRIAHLSGPQNMVTSRKRLNGYLDALKQHDVPVCDELIIPYDSNAIKFFRNISGLLNIGTPADAIFAIDDQAAIQAIAAIKRLGLSIPKDVAVVGFGNFYGADIVEPALTTVNQPGEDMGRAAMVLLMGMLKKNVSEWRAVTKSLMADLIIRDSA</sequence>
<dbReference type="OrthoDB" id="667031at2"/>
<dbReference type="Gene3D" id="3.40.50.2300">
    <property type="match status" value="2"/>
</dbReference>
<dbReference type="SMART" id="SM00354">
    <property type="entry name" value="HTH_LACI"/>
    <property type="match status" value="1"/>
</dbReference>
<evidence type="ECO:0000313" key="5">
    <source>
        <dbReference type="EMBL" id="RXK86599.1"/>
    </source>
</evidence>
<keyword evidence="2" id="KW-0238">DNA-binding</keyword>
<dbReference type="InterPro" id="IPR028082">
    <property type="entry name" value="Peripla_BP_I"/>
</dbReference>
<reference evidence="5 6" key="1">
    <citation type="submission" date="2019-01" db="EMBL/GenBank/DDBJ databases">
        <title>Filimonas sp. strain TTM-71.</title>
        <authorList>
            <person name="Chen W.-M."/>
        </authorList>
    </citation>
    <scope>NUCLEOTIDE SEQUENCE [LARGE SCALE GENOMIC DNA]</scope>
    <source>
        <strain evidence="5 6">TTM-71</strain>
    </source>
</reference>
<dbReference type="PANTHER" id="PTHR30146">
    <property type="entry name" value="LACI-RELATED TRANSCRIPTIONAL REPRESSOR"/>
    <property type="match status" value="1"/>
</dbReference>
<dbReference type="InterPro" id="IPR010982">
    <property type="entry name" value="Lambda_DNA-bd_dom_sf"/>
</dbReference>
<dbReference type="PROSITE" id="PS50932">
    <property type="entry name" value="HTH_LACI_2"/>
    <property type="match status" value="1"/>
</dbReference>
<evidence type="ECO:0000256" key="1">
    <source>
        <dbReference type="ARBA" id="ARBA00023015"/>
    </source>
</evidence>
<keyword evidence="3" id="KW-0804">Transcription</keyword>
<dbReference type="EMBL" id="SDHZ01000001">
    <property type="protein sequence ID" value="RXK86599.1"/>
    <property type="molecule type" value="Genomic_DNA"/>
</dbReference>
<dbReference type="AlphaFoldDB" id="A0A4Q1DDF8"/>
<dbReference type="Proteomes" id="UP000290545">
    <property type="component" value="Unassembled WGS sequence"/>
</dbReference>
<dbReference type="SUPFAM" id="SSF47413">
    <property type="entry name" value="lambda repressor-like DNA-binding domains"/>
    <property type="match status" value="1"/>
</dbReference>